<organism evidence="1 2">
    <name type="scientific">Dactylellina haptotyla (strain CBS 200.50)</name>
    <name type="common">Nematode-trapping fungus</name>
    <name type="synonym">Monacrosporium haptotylum</name>
    <dbReference type="NCBI Taxonomy" id="1284197"/>
    <lineage>
        <taxon>Eukaryota</taxon>
        <taxon>Fungi</taxon>
        <taxon>Dikarya</taxon>
        <taxon>Ascomycota</taxon>
        <taxon>Pezizomycotina</taxon>
        <taxon>Orbiliomycetes</taxon>
        <taxon>Orbiliales</taxon>
        <taxon>Orbiliaceae</taxon>
        <taxon>Dactylellina</taxon>
    </lineage>
</organism>
<accession>S8AHZ7</accession>
<protein>
    <submittedName>
        <fullName evidence="1">Uncharacterized protein</fullName>
    </submittedName>
</protein>
<reference evidence="2" key="2">
    <citation type="submission" date="2013-04" db="EMBL/GenBank/DDBJ databases">
        <title>Genomic mechanisms accounting for the adaptation to parasitism in nematode-trapping fungi.</title>
        <authorList>
            <person name="Ahren D.G."/>
        </authorList>
    </citation>
    <scope>NUCLEOTIDE SEQUENCE [LARGE SCALE GENOMIC DNA]</scope>
    <source>
        <strain evidence="2">CBS 200.50</strain>
    </source>
</reference>
<name>S8AHZ7_DACHA</name>
<dbReference type="Proteomes" id="UP000015100">
    <property type="component" value="Unassembled WGS sequence"/>
</dbReference>
<comment type="caution">
    <text evidence="1">The sequence shown here is derived from an EMBL/GenBank/DDBJ whole genome shotgun (WGS) entry which is preliminary data.</text>
</comment>
<keyword evidence="2" id="KW-1185">Reference proteome</keyword>
<evidence type="ECO:0000313" key="1">
    <source>
        <dbReference type="EMBL" id="EPS42655.1"/>
    </source>
</evidence>
<reference evidence="1 2" key="1">
    <citation type="journal article" date="2013" name="PLoS Genet.">
        <title>Genomic mechanisms accounting for the adaptation to parasitism in nematode-trapping fungi.</title>
        <authorList>
            <person name="Meerupati T."/>
            <person name="Andersson K.M."/>
            <person name="Friman E."/>
            <person name="Kumar D."/>
            <person name="Tunlid A."/>
            <person name="Ahren D."/>
        </authorList>
    </citation>
    <scope>NUCLEOTIDE SEQUENCE [LARGE SCALE GENOMIC DNA]</scope>
    <source>
        <strain evidence="1 2">CBS 200.50</strain>
    </source>
</reference>
<proteinExistence type="predicted"/>
<dbReference type="EMBL" id="AQGS01000107">
    <property type="protein sequence ID" value="EPS42655.1"/>
    <property type="molecule type" value="Genomic_DNA"/>
</dbReference>
<dbReference type="HOGENOM" id="CLU_1885682_0_0_1"/>
<evidence type="ECO:0000313" key="2">
    <source>
        <dbReference type="Proteomes" id="UP000015100"/>
    </source>
</evidence>
<sequence>MLLDTYRLGIADDGRTIEGSEDKIKEAIYRVIEQGDTEVDDIIFSDRGILYFETWHPNRAGEPFWRLLRVAVRLDKLGMRFFYGGPEMVEFIVKWGYPPDSDTMNVLQSLTPLHYICERLGAERLGARPRPDDNA</sequence>
<gene>
    <name evidence="1" type="ORF">H072_3415</name>
</gene>
<dbReference type="AlphaFoldDB" id="S8AHZ7"/>